<accession>A0AB36FMI1</accession>
<organism evidence="2 3">
    <name type="scientific">Alteromonas macleodii</name>
    <name type="common">Pseudoalteromonas macleodii</name>
    <dbReference type="NCBI Taxonomy" id="28108"/>
    <lineage>
        <taxon>Bacteria</taxon>
        <taxon>Pseudomonadati</taxon>
        <taxon>Pseudomonadota</taxon>
        <taxon>Gammaproteobacteria</taxon>
        <taxon>Alteromonadales</taxon>
        <taxon>Alteromonadaceae</taxon>
        <taxon>Alteromonas/Salinimonas group</taxon>
        <taxon>Alteromonas</taxon>
    </lineage>
</organism>
<gene>
    <name evidence="2" type="ORF">BFV95_4778</name>
</gene>
<dbReference type="SUPFAM" id="SSF49503">
    <property type="entry name" value="Cupredoxins"/>
    <property type="match status" value="1"/>
</dbReference>
<dbReference type="AlphaFoldDB" id="A0AB36FMI1"/>
<dbReference type="Pfam" id="PF13473">
    <property type="entry name" value="Cupredoxin_1"/>
    <property type="match status" value="1"/>
</dbReference>
<feature type="domain" description="EfeO-type cupredoxin-like" evidence="1">
    <location>
        <begin position="13"/>
        <end position="117"/>
    </location>
</feature>
<keyword evidence="3" id="KW-1185">Reference proteome</keyword>
<sequence length="118" mass="13290">MMIWINLAGLILIGLIVWWFWLYKAQSTQIKDGSIKVLVKDGVYQPANITVPAHQSVKLMFVREDATPCAETLLIPELDINETLALNKRVTVTIPASSAGVYPFHCQMQMYRGTLVIK</sequence>
<dbReference type="InterPro" id="IPR028096">
    <property type="entry name" value="EfeO_Cupredoxin"/>
</dbReference>
<dbReference type="RefSeq" id="WP_015066022.1">
    <property type="nucleotide sequence ID" value="NZ_CP147980.1"/>
</dbReference>
<dbReference type="Gene3D" id="2.60.40.420">
    <property type="entry name" value="Cupredoxins - blue copper proteins"/>
    <property type="match status" value="1"/>
</dbReference>
<protein>
    <submittedName>
        <fullName evidence="2">Cupredoxin-like domain protein</fullName>
    </submittedName>
</protein>
<reference evidence="2 3" key="1">
    <citation type="submission" date="2016-09" db="EMBL/GenBank/DDBJ databases">
        <title>Draft Genome Sequence of four Alteromonas macleodii strains isolated from copper coupons and grown long-term at elevated copper levels.</title>
        <authorList>
            <person name="Cusick K."/>
            <person name="Dale J."/>
            <person name="Little B."/>
            <person name="Biffinger J."/>
        </authorList>
    </citation>
    <scope>NUCLEOTIDE SEQUENCE [LARGE SCALE GENOMIC DNA]</scope>
    <source>
        <strain evidence="2 3">KCP01</strain>
    </source>
</reference>
<evidence type="ECO:0000313" key="3">
    <source>
        <dbReference type="Proteomes" id="UP000095392"/>
    </source>
</evidence>
<dbReference type="Proteomes" id="UP000095392">
    <property type="component" value="Unassembled WGS sequence"/>
</dbReference>
<evidence type="ECO:0000313" key="2">
    <source>
        <dbReference type="EMBL" id="OES24349.1"/>
    </source>
</evidence>
<dbReference type="EMBL" id="MIPY01000062">
    <property type="protein sequence ID" value="OES24349.1"/>
    <property type="molecule type" value="Genomic_DNA"/>
</dbReference>
<proteinExistence type="predicted"/>
<comment type="caution">
    <text evidence="2">The sequence shown here is derived from an EMBL/GenBank/DDBJ whole genome shotgun (WGS) entry which is preliminary data.</text>
</comment>
<name>A0AB36FMI1_ALTMA</name>
<evidence type="ECO:0000259" key="1">
    <source>
        <dbReference type="Pfam" id="PF13473"/>
    </source>
</evidence>
<dbReference type="InterPro" id="IPR008972">
    <property type="entry name" value="Cupredoxin"/>
</dbReference>